<feature type="region of interest" description="Disordered" evidence="1">
    <location>
        <begin position="325"/>
        <end position="346"/>
    </location>
</feature>
<evidence type="ECO:0000313" key="2">
    <source>
        <dbReference type="EMBL" id="AFZ79317.1"/>
    </source>
</evidence>
<dbReference type="VEuPathDB" id="PiroplasmaDB:BEWA_021650"/>
<dbReference type="EMBL" id="CP001669">
    <property type="protein sequence ID" value="AFZ79317.1"/>
    <property type="molecule type" value="Genomic_DNA"/>
</dbReference>
<organism evidence="2 3">
    <name type="scientific">Theileria equi strain WA</name>
    <dbReference type="NCBI Taxonomy" id="1537102"/>
    <lineage>
        <taxon>Eukaryota</taxon>
        <taxon>Sar</taxon>
        <taxon>Alveolata</taxon>
        <taxon>Apicomplexa</taxon>
        <taxon>Aconoidasida</taxon>
        <taxon>Piroplasmida</taxon>
        <taxon>Theileriidae</taxon>
        <taxon>Theileria</taxon>
    </lineage>
</organism>
<dbReference type="eggNOG" id="ENOG502QX81">
    <property type="taxonomic scope" value="Eukaryota"/>
</dbReference>
<dbReference type="RefSeq" id="XP_004828983.1">
    <property type="nucleotide sequence ID" value="XM_004828926.1"/>
</dbReference>
<evidence type="ECO:0000256" key="1">
    <source>
        <dbReference type="SAM" id="MobiDB-lite"/>
    </source>
</evidence>
<dbReference type="AlphaFoldDB" id="L0AUL2"/>
<accession>L0AUL2</accession>
<name>L0AUL2_THEEQ</name>
<dbReference type="Proteomes" id="UP000031512">
    <property type="component" value="Chromosome 1"/>
</dbReference>
<dbReference type="STRING" id="1537102.L0AUL2"/>
<dbReference type="KEGG" id="beq:BEWA_021650"/>
<evidence type="ECO:0000313" key="3">
    <source>
        <dbReference type="Proteomes" id="UP000031512"/>
    </source>
</evidence>
<dbReference type="OrthoDB" id="366397at2759"/>
<proteinExistence type="predicted"/>
<dbReference type="GeneID" id="15807014"/>
<reference evidence="2 3" key="1">
    <citation type="journal article" date="2012" name="BMC Genomics">
        <title>Comparative genomic analysis and phylogenetic position of Theileria equi.</title>
        <authorList>
            <person name="Kappmeyer L.S."/>
            <person name="Thiagarajan M."/>
            <person name="Herndon D.R."/>
            <person name="Ramsay J.D."/>
            <person name="Caler E."/>
            <person name="Djikeng A."/>
            <person name="Gillespie J.J."/>
            <person name="Lau A.O."/>
            <person name="Roalson E.H."/>
            <person name="Silva J.C."/>
            <person name="Silva M.G."/>
            <person name="Suarez C.E."/>
            <person name="Ueti M.W."/>
            <person name="Nene V.M."/>
            <person name="Mealey R.H."/>
            <person name="Knowles D.P."/>
            <person name="Brayton K.A."/>
        </authorList>
    </citation>
    <scope>NUCLEOTIDE SEQUENCE [LARGE SCALE GENOMIC DNA]</scope>
    <source>
        <strain evidence="2 3">WA</strain>
    </source>
</reference>
<feature type="compositionally biased region" description="Low complexity" evidence="1">
    <location>
        <begin position="328"/>
        <end position="342"/>
    </location>
</feature>
<keyword evidence="3" id="KW-1185">Reference proteome</keyword>
<protein>
    <submittedName>
        <fullName evidence="2">Uncharacterized protein</fullName>
    </submittedName>
</protein>
<sequence>MNHNIAQLYTPIINNYRPYESHGYDNIISKDMGNSVNPDLLVERSLFKDGLMMQLSTQQPMDNDPTISMAMRHNMKAVDTDDLVSANAHYTLEDFFHNYGDLSVVESIDDVFNTDLDFSRLSGSFDEPNLLDPSFESLIDLVKCDIVENEPPVPEPILLPPEPNFTFLYQNDNTLNIPLEEIVQKSRPKPKAKQRRSPPVRREIMVAPHANEVERKETVVNDRRIDYGANDTPENIQDLEWHPGFTRHLGAKGRTALLELVRKVYRQDPTHYKAILQSRNPPSSISNLPFFSIPMIWELTHQFGIFKQALMVYKNNCFSKGKNRFHGSANSNSAKAANSPPKYTSNEVYTHNSVKREISGSEMDNINAVIPHMNQITTMSGRTIKRSKKAMESSPIIHSMMSHTQPMKNETGNMTLNDGIYNGRLTSSISIGDDIAVNLLGSPDTFQRIMTEDGENDMEVPFIWNTSEVSAVPQSYMDDTIPAAAGSSFNQRISV</sequence>
<gene>
    <name evidence="2" type="ORF">BEWA_021650</name>
</gene>